<dbReference type="GO" id="GO:0031047">
    <property type="term" value="P:regulatory ncRNA-mediated gene silencing"/>
    <property type="evidence" value="ECO:0007669"/>
    <property type="project" value="UniProtKB-KW"/>
</dbReference>
<dbReference type="InterPro" id="IPR036397">
    <property type="entry name" value="RNaseH_sf"/>
</dbReference>
<dbReference type="Gene3D" id="2.170.260.10">
    <property type="entry name" value="paz domain"/>
    <property type="match status" value="1"/>
</dbReference>
<comment type="similarity">
    <text evidence="7">Belongs to the argonaute family. Piwi subfamily.</text>
</comment>
<evidence type="ECO:0000256" key="2">
    <source>
        <dbReference type="ARBA" id="ARBA00022473"/>
    </source>
</evidence>
<dbReference type="CDD" id="cd02845">
    <property type="entry name" value="PAZ_piwi_like"/>
    <property type="match status" value="1"/>
</dbReference>
<dbReference type="Pfam" id="PF02170">
    <property type="entry name" value="PAZ"/>
    <property type="match status" value="1"/>
</dbReference>
<dbReference type="PROSITE" id="PS50821">
    <property type="entry name" value="PAZ"/>
    <property type="match status" value="1"/>
</dbReference>
<keyword evidence="6" id="KW-0943">RNA-mediated gene silencing</keyword>
<feature type="region of interest" description="Disordered" evidence="8">
    <location>
        <begin position="1"/>
        <end position="69"/>
    </location>
</feature>
<dbReference type="Pfam" id="PF23278">
    <property type="entry name" value="Piwi_N"/>
    <property type="match status" value="1"/>
</dbReference>
<evidence type="ECO:0000256" key="4">
    <source>
        <dbReference type="ARBA" id="ARBA00022782"/>
    </source>
</evidence>
<comment type="subcellular location">
    <subcellularLocation>
        <location evidence="1">Cytoplasm</location>
    </subcellularLocation>
</comment>
<dbReference type="Gene3D" id="3.40.50.2300">
    <property type="match status" value="1"/>
</dbReference>
<dbReference type="Pfam" id="PF02171">
    <property type="entry name" value="Piwi"/>
    <property type="match status" value="1"/>
</dbReference>
<dbReference type="FunFam" id="3.30.420.10:FF:000014">
    <property type="entry name" value="Piwi-like RNA-mediated gene silencing 1"/>
    <property type="match status" value="1"/>
</dbReference>
<dbReference type="CDD" id="cd04658">
    <property type="entry name" value="Piwi_piwi-like_Euk"/>
    <property type="match status" value="1"/>
</dbReference>
<dbReference type="Gene3D" id="3.30.420.10">
    <property type="entry name" value="Ribonuclease H-like superfamily/Ribonuclease H"/>
    <property type="match status" value="1"/>
</dbReference>
<keyword evidence="3" id="KW-0963">Cytoplasm</keyword>
<dbReference type="SMART" id="SM00949">
    <property type="entry name" value="PAZ"/>
    <property type="match status" value="1"/>
</dbReference>
<feature type="compositionally biased region" description="Polar residues" evidence="8">
    <location>
        <begin position="52"/>
        <end position="69"/>
    </location>
</feature>
<dbReference type="SUPFAM" id="SSF53098">
    <property type="entry name" value="Ribonuclease H-like"/>
    <property type="match status" value="1"/>
</dbReference>
<dbReference type="InterPro" id="IPR003100">
    <property type="entry name" value="PAZ_dom"/>
</dbReference>
<keyword evidence="2" id="KW-0217">Developmental protein</keyword>
<dbReference type="InterPro" id="IPR036085">
    <property type="entry name" value="PAZ_dom_sf"/>
</dbReference>
<evidence type="ECO:0000256" key="6">
    <source>
        <dbReference type="ARBA" id="ARBA00023158"/>
    </source>
</evidence>
<evidence type="ECO:0000256" key="1">
    <source>
        <dbReference type="ARBA" id="ARBA00004496"/>
    </source>
</evidence>
<dbReference type="InterPro" id="IPR003165">
    <property type="entry name" value="Piwi"/>
</dbReference>
<feature type="compositionally biased region" description="Gly residues" evidence="8">
    <location>
        <begin position="1"/>
        <end position="13"/>
    </location>
</feature>
<dbReference type="GO" id="GO:0003723">
    <property type="term" value="F:RNA binding"/>
    <property type="evidence" value="ECO:0007669"/>
    <property type="project" value="UniProtKB-KW"/>
</dbReference>
<keyword evidence="5" id="KW-0694">RNA-binding</keyword>
<dbReference type="PANTHER" id="PTHR22891">
    <property type="entry name" value="EUKARYOTIC TRANSLATION INITIATION FACTOR 2C"/>
    <property type="match status" value="1"/>
</dbReference>
<protein>
    <submittedName>
        <fullName evidence="11">Piwi2</fullName>
    </submittedName>
</protein>
<dbReference type="SMART" id="SM00950">
    <property type="entry name" value="Piwi"/>
    <property type="match status" value="1"/>
</dbReference>
<organism evidence="11">
    <name type="scientific">Eisenia fetida</name>
    <name type="common">Red wiggler worm</name>
    <dbReference type="NCBI Taxonomy" id="6396"/>
    <lineage>
        <taxon>Eukaryota</taxon>
        <taxon>Metazoa</taxon>
        <taxon>Spiralia</taxon>
        <taxon>Lophotrochozoa</taxon>
        <taxon>Annelida</taxon>
        <taxon>Clitellata</taxon>
        <taxon>Oligochaeta</taxon>
        <taxon>Crassiclitellata</taxon>
        <taxon>Lumbricina</taxon>
        <taxon>Lumbricidae</taxon>
        <taxon>Lumbricinae</taxon>
        <taxon>Eisenia</taxon>
    </lineage>
</organism>
<feature type="domain" description="PAZ" evidence="9">
    <location>
        <begin position="402"/>
        <end position="521"/>
    </location>
</feature>
<dbReference type="PROSITE" id="PS50822">
    <property type="entry name" value="PIWI"/>
    <property type="match status" value="1"/>
</dbReference>
<evidence type="ECO:0000313" key="11">
    <source>
        <dbReference type="EMBL" id="AUS83924.1"/>
    </source>
</evidence>
<keyword evidence="4" id="KW-0221">Differentiation</keyword>
<dbReference type="FunFam" id="2.170.260.10:FF:000003">
    <property type="entry name" value="Piwi-like RNA-mediated gene silencing 2"/>
    <property type="match status" value="1"/>
</dbReference>
<dbReference type="GO" id="GO:0005737">
    <property type="term" value="C:cytoplasm"/>
    <property type="evidence" value="ECO:0007669"/>
    <property type="project" value="UniProtKB-SubCell"/>
</dbReference>
<reference evidence="11" key="1">
    <citation type="journal article" date="2017" name="Ecotoxicol. Environ. Saf.">
        <title>Endocrine disruptors in soil: Effects of bisphenol A on gene expression of the earthworm Eisenia fetida.</title>
        <authorList>
            <person name="Novo M."/>
            <person name="Verdu I."/>
            <person name="Trigo D."/>
            <person name="Martinez-Guitarte J.L."/>
        </authorList>
    </citation>
    <scope>NUCLEOTIDE SEQUENCE</scope>
</reference>
<dbReference type="AlphaFoldDB" id="A0A2I7YUY6"/>
<evidence type="ECO:0000259" key="9">
    <source>
        <dbReference type="PROSITE" id="PS50821"/>
    </source>
</evidence>
<evidence type="ECO:0000259" key="10">
    <source>
        <dbReference type="PROSITE" id="PS50822"/>
    </source>
</evidence>
<accession>A0A2I7YUY6</accession>
<evidence type="ECO:0000256" key="5">
    <source>
        <dbReference type="ARBA" id="ARBA00022884"/>
    </source>
</evidence>
<dbReference type="EMBL" id="MF324879">
    <property type="protein sequence ID" value="AUS83924.1"/>
    <property type="molecule type" value="mRNA"/>
</dbReference>
<evidence type="ECO:0000256" key="3">
    <source>
        <dbReference type="ARBA" id="ARBA00022490"/>
    </source>
</evidence>
<dbReference type="InterPro" id="IPR012337">
    <property type="entry name" value="RNaseH-like_sf"/>
</dbReference>
<evidence type="ECO:0000256" key="7">
    <source>
        <dbReference type="ARBA" id="ARBA00038291"/>
    </source>
</evidence>
<dbReference type="GO" id="GO:0030154">
    <property type="term" value="P:cell differentiation"/>
    <property type="evidence" value="ECO:0007669"/>
    <property type="project" value="UniProtKB-KW"/>
</dbReference>
<sequence length="995" mass="111028">MASGNGYGRGGRGAALLQLLSNPVRRPGDSVDQPREGPTQATAHPQPGLVHSSASAAGDPSQSPIKVSLQSPAALLQSTSATDLPATVPPQVNLPRPTGRGALIQQMLSQQPQQLQAQQPVVGAMPQPDPLARSSVSDTAIAGPSRGLGRAALLSQKYLGGTGLDAAASTSVPSGLRSVRELAAALPPPPVSGISKVEMVEEAHPESPAATEEPTKLQRMLDRLEAERAPVVRKGSLGEKVSFSANYIALRCVNAGVYQYAVSFRPAVDSRGMRFKMLNEHKSVIGETKAFDGAILFLPILLREQETVLKSIRQNDEQEITIKIQLVKVLPFASCRQLYNVVFRRIMSILRMVQVGRNYFLPSGAVPVPQHRLEVWPGYVTTVDEYEGGVMLQTDVSHRVLRTETVLNVISGIIRNNPRGYQDDINKQLIGCMVLTRYNNKTYRIDDIAWDKNPLSSFASITGENITFVDYYRTAYNKVIQDHHQPLLIHIPKKRELREAPKGKKALEVICLIPELSFMTGLTDEIRQDHRVMKDLATHTRITPAQRRISLRNFSKNVNSVPEARAELKKWGLELDADIMELEGRILSQEKIVLRNRTTDAGVEADWSRALTRDHVITAVDLLNWMIVTTSRDASKALEFVNMYMQCARDMGIRVEKPAVYQLQNDRTETYLREIRQKMTDQVQMVVTIFPTSRDDRYNAIKKLCCVECPVPSQVINARTISQQQKLRSVTQKIALQINCKLGGELWAVKIPTKGLMVCGVDTYHDSVQKKSSVAGFVSSVNATCTRWYSRVCCQAPGEELVHGLQVCFTASLRKYHEINHKLPERIIIYRDGVGDGQLSTVANFEVVQLMECFKHFGADYEPNLAVVVVQKRINTRILSRKGTGPNAIMDNPPPGSILDHTVTRKDWFDFFLVSQHVRQGTVSPTHYIVVHDTSNWDVDKLQMLSYKMTHLYYNWPGTVRVPAPCQYAHKLAYLVGQNIRKEPSLLLSDRLFFL</sequence>
<dbReference type="SUPFAM" id="SSF101690">
    <property type="entry name" value="PAZ domain"/>
    <property type="match status" value="1"/>
</dbReference>
<name>A0A2I7YUY6_EISFE</name>
<proteinExistence type="evidence at transcript level"/>
<evidence type="ECO:0000256" key="8">
    <source>
        <dbReference type="SAM" id="MobiDB-lite"/>
    </source>
</evidence>
<feature type="domain" description="Piwi" evidence="10">
    <location>
        <begin position="685"/>
        <end position="981"/>
    </location>
</feature>
<feature type="compositionally biased region" description="Basic and acidic residues" evidence="8">
    <location>
        <begin position="26"/>
        <end position="35"/>
    </location>
</feature>